<evidence type="ECO:0000313" key="2">
    <source>
        <dbReference type="EMBL" id="KAE8266886.1"/>
    </source>
</evidence>
<feature type="chain" id="PRO_5036502250" evidence="1">
    <location>
        <begin position="22"/>
        <end position="107"/>
    </location>
</feature>
<dbReference type="AlphaFoldDB" id="A0A8X7N754"/>
<reference evidence="2" key="2">
    <citation type="journal article" date="2019" name="IMA Fungus">
        <title>Genome sequencing and comparison of five Tilletia species to identify candidate genes for the detection of regulated species infecting wheat.</title>
        <authorList>
            <person name="Nguyen H.D.T."/>
            <person name="Sultana T."/>
            <person name="Kesanakurti P."/>
            <person name="Hambleton S."/>
        </authorList>
    </citation>
    <scope>NUCLEOTIDE SEQUENCE</scope>
    <source>
        <strain evidence="2">DAOMC 236422</strain>
    </source>
</reference>
<comment type="caution">
    <text evidence="2">The sequence shown here is derived from an EMBL/GenBank/DDBJ whole genome shotgun (WGS) entry which is preliminary data.</text>
</comment>
<name>A0A8X7N754_9BASI</name>
<evidence type="ECO:0000256" key="1">
    <source>
        <dbReference type="SAM" id="SignalP"/>
    </source>
</evidence>
<feature type="signal peptide" evidence="1">
    <location>
        <begin position="1"/>
        <end position="21"/>
    </location>
</feature>
<accession>A0A8X7N754</accession>
<sequence>MQGFNYIALFVFSACLGIAAASEEMIRTAAHCSKWALKKCPPSSWRYSSTTWEAYNDYCRCYLWRLGGHLTYHHTCIDGCVLEVGDRDQCKDLCHNKNTCSKPTDKC</sequence>
<reference evidence="2" key="1">
    <citation type="submission" date="2016-04" db="EMBL/GenBank/DDBJ databases">
        <authorList>
            <person name="Nguyen H.D."/>
            <person name="Samba Siva P."/>
            <person name="Cullis J."/>
            <person name="Levesque C.A."/>
            <person name="Hambleton S."/>
        </authorList>
    </citation>
    <scope>NUCLEOTIDE SEQUENCE</scope>
    <source>
        <strain evidence="2">DAOMC 236422</strain>
    </source>
</reference>
<dbReference type="Proteomes" id="UP000078113">
    <property type="component" value="Unassembled WGS sequence"/>
</dbReference>
<gene>
    <name evidence="2" type="ORF">A4X09_0g5465</name>
</gene>
<keyword evidence="3" id="KW-1185">Reference proteome</keyword>
<proteinExistence type="predicted"/>
<keyword evidence="1" id="KW-0732">Signal</keyword>
<evidence type="ECO:0000313" key="3">
    <source>
        <dbReference type="Proteomes" id="UP000078113"/>
    </source>
</evidence>
<dbReference type="EMBL" id="LWDG02000282">
    <property type="protein sequence ID" value="KAE8266886.1"/>
    <property type="molecule type" value="Genomic_DNA"/>
</dbReference>
<organism evidence="2 3">
    <name type="scientific">Tilletia walkeri</name>
    <dbReference type="NCBI Taxonomy" id="117179"/>
    <lineage>
        <taxon>Eukaryota</taxon>
        <taxon>Fungi</taxon>
        <taxon>Dikarya</taxon>
        <taxon>Basidiomycota</taxon>
        <taxon>Ustilaginomycotina</taxon>
        <taxon>Exobasidiomycetes</taxon>
        <taxon>Tilletiales</taxon>
        <taxon>Tilletiaceae</taxon>
        <taxon>Tilletia</taxon>
    </lineage>
</organism>
<protein>
    <submittedName>
        <fullName evidence="2">Uncharacterized protein</fullName>
    </submittedName>
</protein>